<name>A0A0D7AJ01_9AGAR</name>
<dbReference type="Pfam" id="PF09282">
    <property type="entry name" value="Mago-bind"/>
    <property type="match status" value="1"/>
</dbReference>
<feature type="domain" description="WIBG Mago-binding" evidence="2">
    <location>
        <begin position="19"/>
        <end position="45"/>
    </location>
</feature>
<keyword evidence="4" id="KW-1185">Reference proteome</keyword>
<dbReference type="Proteomes" id="UP000054144">
    <property type="component" value="Unassembled WGS sequence"/>
</dbReference>
<dbReference type="OrthoDB" id="21625at2759"/>
<dbReference type="GO" id="GO:0005737">
    <property type="term" value="C:cytoplasm"/>
    <property type="evidence" value="ECO:0007669"/>
    <property type="project" value="TreeGrafter"/>
</dbReference>
<dbReference type="SMART" id="SM01273">
    <property type="entry name" value="Mago-bind"/>
    <property type="match status" value="1"/>
</dbReference>
<feature type="compositionally biased region" description="Low complexity" evidence="1">
    <location>
        <begin position="125"/>
        <end position="136"/>
    </location>
</feature>
<proteinExistence type="predicted"/>
<feature type="non-terminal residue" evidence="3">
    <location>
        <position position="136"/>
    </location>
</feature>
<evidence type="ECO:0000256" key="1">
    <source>
        <dbReference type="SAM" id="MobiDB-lite"/>
    </source>
</evidence>
<gene>
    <name evidence="3" type="ORF">FISHEDRAFT_11960</name>
</gene>
<dbReference type="AlphaFoldDB" id="A0A0D7AJ01"/>
<accession>A0A0D7AJ01</accession>
<evidence type="ECO:0000313" key="4">
    <source>
        <dbReference type="Proteomes" id="UP000054144"/>
    </source>
</evidence>
<feature type="compositionally biased region" description="Basic residues" evidence="1">
    <location>
        <begin position="92"/>
        <end position="103"/>
    </location>
</feature>
<evidence type="ECO:0000259" key="2">
    <source>
        <dbReference type="SMART" id="SM01273"/>
    </source>
</evidence>
<feature type="region of interest" description="Disordered" evidence="1">
    <location>
        <begin position="1"/>
        <end position="46"/>
    </location>
</feature>
<dbReference type="GO" id="GO:0035145">
    <property type="term" value="C:exon-exon junction complex"/>
    <property type="evidence" value="ECO:0007669"/>
    <property type="project" value="TreeGrafter"/>
</dbReference>
<protein>
    <recommendedName>
        <fullName evidence="2">WIBG Mago-binding domain-containing protein</fullName>
    </recommendedName>
</protein>
<dbReference type="InterPro" id="IPR036348">
    <property type="entry name" value="WIBG_N_sf"/>
</dbReference>
<sequence length="136" mass="15022">PPLTPETTVSGISIDPHTLERVIPESRRADGSVRKQLKIRPGYIPQEDVKRFRGGRQAQMDANQLPKGYIVGWVPPPGASAAKAGTNPMTKSQKKNAKRREKHKEKTEEVIKQNWEDDDDDEDQPSTAATATSPAP</sequence>
<feature type="region of interest" description="Disordered" evidence="1">
    <location>
        <begin position="76"/>
        <end position="136"/>
    </location>
</feature>
<dbReference type="SUPFAM" id="SSF101931">
    <property type="entry name" value="Pym (Within the bgcn gene intron protein, WIBG), N-terminal domain"/>
    <property type="match status" value="1"/>
</dbReference>
<feature type="compositionally biased region" description="Polar residues" evidence="1">
    <location>
        <begin position="1"/>
        <end position="11"/>
    </location>
</feature>
<dbReference type="GO" id="GO:1903259">
    <property type="term" value="P:exon-exon junction complex disassembly"/>
    <property type="evidence" value="ECO:0007669"/>
    <property type="project" value="InterPro"/>
</dbReference>
<dbReference type="GO" id="GO:0003723">
    <property type="term" value="F:RNA binding"/>
    <property type="evidence" value="ECO:0007669"/>
    <property type="project" value="TreeGrafter"/>
</dbReference>
<feature type="compositionally biased region" description="Basic and acidic residues" evidence="1">
    <location>
        <begin position="17"/>
        <end position="33"/>
    </location>
</feature>
<organism evidence="3 4">
    <name type="scientific">Fistulina hepatica ATCC 64428</name>
    <dbReference type="NCBI Taxonomy" id="1128425"/>
    <lineage>
        <taxon>Eukaryota</taxon>
        <taxon>Fungi</taxon>
        <taxon>Dikarya</taxon>
        <taxon>Basidiomycota</taxon>
        <taxon>Agaricomycotina</taxon>
        <taxon>Agaricomycetes</taxon>
        <taxon>Agaricomycetidae</taxon>
        <taxon>Agaricales</taxon>
        <taxon>Fistulinaceae</taxon>
        <taxon>Fistulina</taxon>
    </lineage>
</organism>
<dbReference type="EMBL" id="KN881649">
    <property type="protein sequence ID" value="KIY51577.1"/>
    <property type="molecule type" value="Genomic_DNA"/>
</dbReference>
<reference evidence="3 4" key="1">
    <citation type="journal article" date="2015" name="Fungal Genet. Biol.">
        <title>Evolution of novel wood decay mechanisms in Agaricales revealed by the genome sequences of Fistulina hepatica and Cylindrobasidium torrendii.</title>
        <authorList>
            <person name="Floudas D."/>
            <person name="Held B.W."/>
            <person name="Riley R."/>
            <person name="Nagy L.G."/>
            <person name="Koehler G."/>
            <person name="Ransdell A.S."/>
            <person name="Younus H."/>
            <person name="Chow J."/>
            <person name="Chiniquy J."/>
            <person name="Lipzen A."/>
            <person name="Tritt A."/>
            <person name="Sun H."/>
            <person name="Haridas S."/>
            <person name="LaButti K."/>
            <person name="Ohm R.A."/>
            <person name="Kues U."/>
            <person name="Blanchette R.A."/>
            <person name="Grigoriev I.V."/>
            <person name="Minto R.E."/>
            <person name="Hibbett D.S."/>
        </authorList>
    </citation>
    <scope>NUCLEOTIDE SEQUENCE [LARGE SCALE GENOMIC DNA]</scope>
    <source>
        <strain evidence="3 4">ATCC 64428</strain>
    </source>
</reference>
<feature type="compositionally biased region" description="Basic and acidic residues" evidence="1">
    <location>
        <begin position="104"/>
        <end position="115"/>
    </location>
</feature>
<dbReference type="PANTHER" id="PTHR22959:SF0">
    <property type="entry name" value="PARTNER OF Y14 AND MAGO"/>
    <property type="match status" value="1"/>
</dbReference>
<feature type="non-terminal residue" evidence="3">
    <location>
        <position position="1"/>
    </location>
</feature>
<dbReference type="PANTHER" id="PTHR22959">
    <property type="entry name" value="PYM PROTEIN"/>
    <property type="match status" value="1"/>
</dbReference>
<dbReference type="InterPro" id="IPR015362">
    <property type="entry name" value="WIBG_mago-bd"/>
</dbReference>
<dbReference type="InterPro" id="IPR039333">
    <property type="entry name" value="PYM1"/>
</dbReference>
<evidence type="ECO:0000313" key="3">
    <source>
        <dbReference type="EMBL" id="KIY51577.1"/>
    </source>
</evidence>